<feature type="transmembrane region" description="Helical" evidence="1">
    <location>
        <begin position="6"/>
        <end position="27"/>
    </location>
</feature>
<name>D1AWQ1_STRM9</name>
<dbReference type="EMBL" id="CP001779">
    <property type="protein sequence ID" value="ACZ00727.1"/>
    <property type="molecule type" value="Genomic_DNA"/>
</dbReference>
<proteinExistence type="predicted"/>
<sequence>MLLDYLLAMMFFVSLLLFINRNLLLFVKLQNTVLKNELEIYTASSSLIRKIRTRDIGYDKRNLDIYISDKIIKFGDEGQETIIRCSDRDVYANRKRIIKGGTCCFKYELGVLEIKLKKGEIEITRRVKL</sequence>
<keyword evidence="1" id="KW-0472">Membrane</keyword>
<keyword evidence="1" id="KW-1133">Transmembrane helix</keyword>
<evidence type="ECO:0000256" key="1">
    <source>
        <dbReference type="SAM" id="Phobius"/>
    </source>
</evidence>
<evidence type="ECO:0000313" key="2">
    <source>
        <dbReference type="EMBL" id="ACZ00727.1"/>
    </source>
</evidence>
<dbReference type="KEGG" id="smf:Smon_0242"/>
<dbReference type="AlphaFoldDB" id="D1AWQ1"/>
<dbReference type="STRING" id="519441.Smon_0242"/>
<reference evidence="2 3" key="1">
    <citation type="journal article" date="2009" name="Stand. Genomic Sci.">
        <title>Complete genome sequence of Streptobacillus moniliformis type strain (9901T).</title>
        <authorList>
            <person name="Nolan M."/>
            <person name="Gronow S."/>
            <person name="Lapidus A."/>
            <person name="Ivanova N."/>
            <person name="Copeland A."/>
            <person name="Lucas S."/>
            <person name="Del Rio T.G."/>
            <person name="Chen F."/>
            <person name="Tice H."/>
            <person name="Pitluck S."/>
            <person name="Cheng J.F."/>
            <person name="Sims D."/>
            <person name="Meincke L."/>
            <person name="Bruce D."/>
            <person name="Goodwin L."/>
            <person name="Brettin T."/>
            <person name="Han C."/>
            <person name="Detter J.C."/>
            <person name="Ovchinikova G."/>
            <person name="Pati A."/>
            <person name="Mavromatis K."/>
            <person name="Mikhailova N."/>
            <person name="Chen A."/>
            <person name="Palaniappan K."/>
            <person name="Land M."/>
            <person name="Hauser L."/>
            <person name="Chang Y.J."/>
            <person name="Jeffries C.D."/>
            <person name="Rohde M."/>
            <person name="Sproer C."/>
            <person name="Goker M."/>
            <person name="Bristow J."/>
            <person name="Eisen J.A."/>
            <person name="Markowitz V."/>
            <person name="Hugenholtz P."/>
            <person name="Kyrpides N.C."/>
            <person name="Klenk H.P."/>
            <person name="Chain P."/>
        </authorList>
    </citation>
    <scope>NUCLEOTIDE SEQUENCE [LARGE SCALE GENOMIC DNA]</scope>
    <source>
        <strain evidence="3">ATCC 14647 / DSM 12112 / NCTC 10651 / 9901</strain>
    </source>
</reference>
<organism evidence="2 3">
    <name type="scientific">Streptobacillus moniliformis (strain ATCC 14647 / DSM 12112 / NCTC 10651 / 9901)</name>
    <dbReference type="NCBI Taxonomy" id="519441"/>
    <lineage>
        <taxon>Bacteria</taxon>
        <taxon>Fusobacteriati</taxon>
        <taxon>Fusobacteriota</taxon>
        <taxon>Fusobacteriia</taxon>
        <taxon>Fusobacteriales</taxon>
        <taxon>Leptotrichiaceae</taxon>
        <taxon>Streptobacillus</taxon>
    </lineage>
</organism>
<dbReference type="HOGENOM" id="CLU_1947645_0_0_0"/>
<evidence type="ECO:0000313" key="3">
    <source>
        <dbReference type="Proteomes" id="UP000002072"/>
    </source>
</evidence>
<keyword evidence="3" id="KW-1185">Reference proteome</keyword>
<gene>
    <name evidence="2" type="ordered locus">Smon_0242</name>
</gene>
<keyword evidence="1" id="KW-0812">Transmembrane</keyword>
<dbReference type="Proteomes" id="UP000002072">
    <property type="component" value="Chromosome"/>
</dbReference>
<protein>
    <submittedName>
        <fullName evidence="2">Uncharacterized protein</fullName>
    </submittedName>
</protein>
<accession>D1AWQ1</accession>